<reference evidence="1" key="1">
    <citation type="submission" date="2020-05" db="EMBL/GenBank/DDBJ databases">
        <title>Large-scale comparative analyses of tick genomes elucidate their genetic diversity and vector capacities.</title>
        <authorList>
            <person name="Jia N."/>
            <person name="Wang J."/>
            <person name="Shi W."/>
            <person name="Du L."/>
            <person name="Sun Y."/>
            <person name="Zhan W."/>
            <person name="Jiang J."/>
            <person name="Wang Q."/>
            <person name="Zhang B."/>
            <person name="Ji P."/>
            <person name="Sakyi L.B."/>
            <person name="Cui X."/>
            <person name="Yuan T."/>
            <person name="Jiang B."/>
            <person name="Yang W."/>
            <person name="Lam T.T.-Y."/>
            <person name="Chang Q."/>
            <person name="Ding S."/>
            <person name="Wang X."/>
            <person name="Zhu J."/>
            <person name="Ruan X."/>
            <person name="Zhao L."/>
            <person name="Wei J."/>
            <person name="Que T."/>
            <person name="Du C."/>
            <person name="Cheng J."/>
            <person name="Dai P."/>
            <person name="Han X."/>
            <person name="Huang E."/>
            <person name="Gao Y."/>
            <person name="Liu J."/>
            <person name="Shao H."/>
            <person name="Ye R."/>
            <person name="Li L."/>
            <person name="Wei W."/>
            <person name="Wang X."/>
            <person name="Wang C."/>
            <person name="Yang T."/>
            <person name="Huo Q."/>
            <person name="Li W."/>
            <person name="Guo W."/>
            <person name="Chen H."/>
            <person name="Zhou L."/>
            <person name="Ni X."/>
            <person name="Tian J."/>
            <person name="Zhou Y."/>
            <person name="Sheng Y."/>
            <person name="Liu T."/>
            <person name="Pan Y."/>
            <person name="Xia L."/>
            <person name="Li J."/>
            <person name="Zhao F."/>
            <person name="Cao W."/>
        </authorList>
    </citation>
    <scope>NUCLEOTIDE SEQUENCE</scope>
    <source>
        <strain evidence="1">Dsil-2018</strain>
    </source>
</reference>
<dbReference type="EMBL" id="CM023476">
    <property type="protein sequence ID" value="KAH7941168.1"/>
    <property type="molecule type" value="Genomic_DNA"/>
</dbReference>
<comment type="caution">
    <text evidence="1">The sequence shown here is derived from an EMBL/GenBank/DDBJ whole genome shotgun (WGS) entry which is preliminary data.</text>
</comment>
<dbReference type="Proteomes" id="UP000821865">
    <property type="component" value="Chromosome 7"/>
</dbReference>
<protein>
    <submittedName>
        <fullName evidence="1">Uncharacterized protein</fullName>
    </submittedName>
</protein>
<organism evidence="1 2">
    <name type="scientific">Dermacentor silvarum</name>
    <name type="common">Tick</name>
    <dbReference type="NCBI Taxonomy" id="543639"/>
    <lineage>
        <taxon>Eukaryota</taxon>
        <taxon>Metazoa</taxon>
        <taxon>Ecdysozoa</taxon>
        <taxon>Arthropoda</taxon>
        <taxon>Chelicerata</taxon>
        <taxon>Arachnida</taxon>
        <taxon>Acari</taxon>
        <taxon>Parasitiformes</taxon>
        <taxon>Ixodida</taxon>
        <taxon>Ixodoidea</taxon>
        <taxon>Ixodidae</taxon>
        <taxon>Rhipicephalinae</taxon>
        <taxon>Dermacentor</taxon>
    </lineage>
</organism>
<evidence type="ECO:0000313" key="1">
    <source>
        <dbReference type="EMBL" id="KAH7941168.1"/>
    </source>
</evidence>
<name>A0ACB8CEJ1_DERSI</name>
<sequence length="538" mass="57523">MHKAWKRDVVLCLANHAACLENGGCRPRYPYIVSFNIHVPAAASAAGSLSAKDACGASETVALIVHGGNHVLDAIRGKCRYSSPTDSSCITYTPATPDASSLCRAVYVIYLLAVSRPLCTAHSFTTGAAMPQSTDVCGACTAPTARQPFVVGCGQCLRQFHCKCVGIKDEDHDLVVGTFKCFTCTRRHDPERAAVLGGSGTALVEKNAQDQLPLSVQSKKGLLCRKIDSAAAELRSFSGGNEVLCCPLDRKNVEDRQLPVPRAGKGVVCVGQGESAPRDDRELHRQVALLRRDVDALTSDVRLLNSESELFRLHLARTTEVLGKIALGLEEKRPPSLPIAAVSPKTYAAALRGDARHCVGGTVTERPSSARELSPIRSEPEPSHEESRHDSPALRKASRRSSAAQNFRKPGGLAAARRGRKLQSSVGTCPNSKLLSAAPKRTARRALFVSRLHPSTTSKSVSDFVNGVTGGARSCVCTKLPSKHDTYSSFHVAVDETDFDGLLRAELWPAGCLFRPFYGALKEGGGSATDIAMTEKSP</sequence>
<accession>A0ACB8CEJ1</accession>
<evidence type="ECO:0000313" key="2">
    <source>
        <dbReference type="Proteomes" id="UP000821865"/>
    </source>
</evidence>
<gene>
    <name evidence="1" type="ORF">HPB49_010666</name>
</gene>
<keyword evidence="2" id="KW-1185">Reference proteome</keyword>
<proteinExistence type="predicted"/>